<protein>
    <submittedName>
        <fullName evidence="2">Uncharacterized protein</fullName>
    </submittedName>
</protein>
<feature type="coiled-coil region" evidence="1">
    <location>
        <begin position="128"/>
        <end position="155"/>
    </location>
</feature>
<organism evidence="2">
    <name type="scientific">Lepeophtheirus salmonis</name>
    <name type="common">Salmon louse</name>
    <name type="synonym">Caligus salmonis</name>
    <dbReference type="NCBI Taxonomy" id="72036"/>
    <lineage>
        <taxon>Eukaryota</taxon>
        <taxon>Metazoa</taxon>
        <taxon>Ecdysozoa</taxon>
        <taxon>Arthropoda</taxon>
        <taxon>Crustacea</taxon>
        <taxon>Multicrustacea</taxon>
        <taxon>Hexanauplia</taxon>
        <taxon>Copepoda</taxon>
        <taxon>Siphonostomatoida</taxon>
        <taxon>Caligidae</taxon>
        <taxon>Lepeophtheirus</taxon>
    </lineage>
</organism>
<proteinExistence type="predicted"/>
<reference evidence="2" key="1">
    <citation type="submission" date="2014-05" db="EMBL/GenBank/DDBJ databases">
        <authorList>
            <person name="Chronopoulou M."/>
        </authorList>
    </citation>
    <scope>NUCLEOTIDE SEQUENCE</scope>
    <source>
        <tissue evidence="2">Whole organism</tissue>
    </source>
</reference>
<dbReference type="OrthoDB" id="300641at2759"/>
<sequence>MLDSVIQNPTNNFDNIYEKQNPWCQKSRTDINGASKNYSFSAPKPFNHSEKKTSITIDHRKEICQESLKSTIQSAISDIEVNLNLNSAKVYEAHLLDEPKIPELAPIILYSDDLNDLNAHEINNAELVSSIAESIEHLKESKNELRSEDNKLNTEICSLKRRNPREMYTDSSFYNPKHHPSVAEQFEMAHRLSSSLYDDVNKKSTGQKMFLKRAKKSGHWIYSDDLKEDKDCLNVQDIQLSHENKVLNLKLVMNPDGKLYDWTNIQEGILPPMNPLTPEMALNVVKNLEDCKGKGGELFAKRRKRAEKWVIDETSIGKAGHPGEVAQNFFQNSQEEKVIEKNICQLKERIKGQCKLESHQLTDEIQKFFQEEQKYKQEKVFEMRQNQQIQSGIKKAKCIGSSRRRR</sequence>
<accession>A0A0K2UMJ6</accession>
<evidence type="ECO:0000313" key="2">
    <source>
        <dbReference type="EMBL" id="CDW39087.1"/>
    </source>
</evidence>
<keyword evidence="1" id="KW-0175">Coiled coil</keyword>
<dbReference type="EMBL" id="HACA01021726">
    <property type="protein sequence ID" value="CDW39087.1"/>
    <property type="molecule type" value="Transcribed_RNA"/>
</dbReference>
<evidence type="ECO:0000256" key="1">
    <source>
        <dbReference type="SAM" id="Coils"/>
    </source>
</evidence>
<name>A0A0K2UMJ6_LEPSM</name>
<dbReference type="AlphaFoldDB" id="A0A0K2UMJ6"/>